<sequence length="101" mass="11676">MATAMPRQVICEHRDQRNRSLGCPVRIKDRRGRVAAALTVVHETRLVPALVTLEHPRTQVFARPVRRRSAGLQLTHGDRKTTRQCADKSNSMRWITRLVRR</sequence>
<accession>A0A9D4I858</accession>
<evidence type="ECO:0000313" key="2">
    <source>
        <dbReference type="Proteomes" id="UP000828390"/>
    </source>
</evidence>
<proteinExistence type="predicted"/>
<dbReference type="EMBL" id="JAIWYP010000010">
    <property type="protein sequence ID" value="KAH3751824.1"/>
    <property type="molecule type" value="Genomic_DNA"/>
</dbReference>
<dbReference type="Proteomes" id="UP000828390">
    <property type="component" value="Unassembled WGS sequence"/>
</dbReference>
<name>A0A9D4I858_DREPO</name>
<protein>
    <submittedName>
        <fullName evidence="1">Uncharacterized protein</fullName>
    </submittedName>
</protein>
<keyword evidence="2" id="KW-1185">Reference proteome</keyword>
<organism evidence="1 2">
    <name type="scientific">Dreissena polymorpha</name>
    <name type="common">Zebra mussel</name>
    <name type="synonym">Mytilus polymorpha</name>
    <dbReference type="NCBI Taxonomy" id="45954"/>
    <lineage>
        <taxon>Eukaryota</taxon>
        <taxon>Metazoa</taxon>
        <taxon>Spiralia</taxon>
        <taxon>Lophotrochozoa</taxon>
        <taxon>Mollusca</taxon>
        <taxon>Bivalvia</taxon>
        <taxon>Autobranchia</taxon>
        <taxon>Heteroconchia</taxon>
        <taxon>Euheterodonta</taxon>
        <taxon>Imparidentia</taxon>
        <taxon>Neoheterodontei</taxon>
        <taxon>Myida</taxon>
        <taxon>Dreissenoidea</taxon>
        <taxon>Dreissenidae</taxon>
        <taxon>Dreissena</taxon>
    </lineage>
</organism>
<dbReference type="AlphaFoldDB" id="A0A9D4I858"/>
<evidence type="ECO:0000313" key="1">
    <source>
        <dbReference type="EMBL" id="KAH3751824.1"/>
    </source>
</evidence>
<reference evidence="1" key="1">
    <citation type="journal article" date="2019" name="bioRxiv">
        <title>The Genome of the Zebra Mussel, Dreissena polymorpha: A Resource for Invasive Species Research.</title>
        <authorList>
            <person name="McCartney M.A."/>
            <person name="Auch B."/>
            <person name="Kono T."/>
            <person name="Mallez S."/>
            <person name="Zhang Y."/>
            <person name="Obille A."/>
            <person name="Becker A."/>
            <person name="Abrahante J.E."/>
            <person name="Garbe J."/>
            <person name="Badalamenti J.P."/>
            <person name="Herman A."/>
            <person name="Mangelson H."/>
            <person name="Liachko I."/>
            <person name="Sullivan S."/>
            <person name="Sone E.D."/>
            <person name="Koren S."/>
            <person name="Silverstein K.A.T."/>
            <person name="Beckman K.B."/>
            <person name="Gohl D.M."/>
        </authorList>
    </citation>
    <scope>NUCLEOTIDE SEQUENCE</scope>
    <source>
        <strain evidence="1">Duluth1</strain>
        <tissue evidence="1">Whole animal</tissue>
    </source>
</reference>
<comment type="caution">
    <text evidence="1">The sequence shown here is derived from an EMBL/GenBank/DDBJ whole genome shotgun (WGS) entry which is preliminary data.</text>
</comment>
<reference evidence="1" key="2">
    <citation type="submission" date="2020-11" db="EMBL/GenBank/DDBJ databases">
        <authorList>
            <person name="McCartney M.A."/>
            <person name="Auch B."/>
            <person name="Kono T."/>
            <person name="Mallez S."/>
            <person name="Becker A."/>
            <person name="Gohl D.M."/>
            <person name="Silverstein K.A.T."/>
            <person name="Koren S."/>
            <person name="Bechman K.B."/>
            <person name="Herman A."/>
            <person name="Abrahante J.E."/>
            <person name="Garbe J."/>
        </authorList>
    </citation>
    <scope>NUCLEOTIDE SEQUENCE</scope>
    <source>
        <strain evidence="1">Duluth1</strain>
        <tissue evidence="1">Whole animal</tissue>
    </source>
</reference>
<gene>
    <name evidence="1" type="ORF">DPMN_186400</name>
</gene>